<dbReference type="PRINTS" id="PR00722">
    <property type="entry name" value="CHYMOTRYPSIN"/>
</dbReference>
<keyword evidence="11" id="KW-1185">Reference proteome</keyword>
<evidence type="ECO:0000259" key="9">
    <source>
        <dbReference type="PROSITE" id="PS50240"/>
    </source>
</evidence>
<keyword evidence="3 8" id="KW-0645">Protease</keyword>
<gene>
    <name evidence="10" type="ORF">QE152_g756</name>
</gene>
<dbReference type="EMBL" id="JASPKY010000003">
    <property type="protein sequence ID" value="KAK9758877.1"/>
    <property type="molecule type" value="Genomic_DNA"/>
</dbReference>
<evidence type="ECO:0000256" key="2">
    <source>
        <dbReference type="ARBA" id="ARBA00022525"/>
    </source>
</evidence>
<evidence type="ECO:0000313" key="10">
    <source>
        <dbReference type="EMBL" id="KAK9758877.1"/>
    </source>
</evidence>
<dbReference type="Pfam" id="PF00089">
    <property type="entry name" value="Trypsin"/>
    <property type="match status" value="1"/>
</dbReference>
<reference evidence="10 11" key="1">
    <citation type="journal article" date="2024" name="BMC Genomics">
        <title>De novo assembly and annotation of Popillia japonica's genome with initial clues to its potential as an invasive pest.</title>
        <authorList>
            <person name="Cucini C."/>
            <person name="Boschi S."/>
            <person name="Funari R."/>
            <person name="Cardaioli E."/>
            <person name="Iannotti N."/>
            <person name="Marturano G."/>
            <person name="Paoli F."/>
            <person name="Bruttini M."/>
            <person name="Carapelli A."/>
            <person name="Frati F."/>
            <person name="Nardi F."/>
        </authorList>
    </citation>
    <scope>NUCLEOTIDE SEQUENCE [LARGE SCALE GENOMIC DNA]</scope>
    <source>
        <strain evidence="10">DMR45628</strain>
    </source>
</reference>
<evidence type="ECO:0000256" key="6">
    <source>
        <dbReference type="ARBA" id="ARBA00023157"/>
    </source>
</evidence>
<evidence type="ECO:0000256" key="3">
    <source>
        <dbReference type="ARBA" id="ARBA00022670"/>
    </source>
</evidence>
<evidence type="ECO:0000256" key="1">
    <source>
        <dbReference type="ARBA" id="ARBA00004613"/>
    </source>
</evidence>
<keyword evidence="4 8" id="KW-0378">Hydrolase</keyword>
<dbReference type="GO" id="GO:0016485">
    <property type="term" value="P:protein processing"/>
    <property type="evidence" value="ECO:0007669"/>
    <property type="project" value="UniProtKB-ARBA"/>
</dbReference>
<evidence type="ECO:0000313" key="11">
    <source>
        <dbReference type="Proteomes" id="UP001458880"/>
    </source>
</evidence>
<name>A0AAW1NLM8_POPJA</name>
<dbReference type="InterPro" id="IPR033116">
    <property type="entry name" value="TRYPSIN_SER"/>
</dbReference>
<proteinExistence type="inferred from homology"/>
<keyword evidence="5 8" id="KW-0720">Serine protease</keyword>
<dbReference type="SUPFAM" id="SSF50494">
    <property type="entry name" value="Trypsin-like serine proteases"/>
    <property type="match status" value="1"/>
</dbReference>
<comment type="subcellular location">
    <subcellularLocation>
        <location evidence="1">Secreted</location>
    </subcellularLocation>
</comment>
<dbReference type="InterPro" id="IPR043504">
    <property type="entry name" value="Peptidase_S1_PA_chymotrypsin"/>
</dbReference>
<protein>
    <submittedName>
        <fullName evidence="10">Trypsin</fullName>
    </submittedName>
</protein>
<evidence type="ECO:0000256" key="5">
    <source>
        <dbReference type="ARBA" id="ARBA00022825"/>
    </source>
</evidence>
<dbReference type="InterPro" id="IPR001254">
    <property type="entry name" value="Trypsin_dom"/>
</dbReference>
<dbReference type="PROSITE" id="PS00134">
    <property type="entry name" value="TRYPSIN_HIS"/>
    <property type="match status" value="1"/>
</dbReference>
<dbReference type="PANTHER" id="PTHR24256">
    <property type="entry name" value="TRYPTASE-RELATED"/>
    <property type="match status" value="1"/>
</dbReference>
<dbReference type="InterPro" id="IPR001314">
    <property type="entry name" value="Peptidase_S1A"/>
</dbReference>
<dbReference type="SMART" id="SM00020">
    <property type="entry name" value="Tryp_SPc"/>
    <property type="match status" value="1"/>
</dbReference>
<evidence type="ECO:0000256" key="4">
    <source>
        <dbReference type="ARBA" id="ARBA00022801"/>
    </source>
</evidence>
<accession>A0AAW1NLM8</accession>
<feature type="domain" description="Peptidase S1" evidence="9">
    <location>
        <begin position="58"/>
        <end position="277"/>
    </location>
</feature>
<dbReference type="AlphaFoldDB" id="A0AAW1NLM8"/>
<keyword evidence="6" id="KW-1015">Disulfide bond</keyword>
<comment type="similarity">
    <text evidence="7">Belongs to the peptidase S1 family. CLIP subfamily.</text>
</comment>
<dbReference type="InterPro" id="IPR018114">
    <property type="entry name" value="TRYPSIN_HIS"/>
</dbReference>
<organism evidence="10 11">
    <name type="scientific">Popillia japonica</name>
    <name type="common">Japanese beetle</name>
    <dbReference type="NCBI Taxonomy" id="7064"/>
    <lineage>
        <taxon>Eukaryota</taxon>
        <taxon>Metazoa</taxon>
        <taxon>Ecdysozoa</taxon>
        <taxon>Arthropoda</taxon>
        <taxon>Hexapoda</taxon>
        <taxon>Insecta</taxon>
        <taxon>Pterygota</taxon>
        <taxon>Neoptera</taxon>
        <taxon>Endopterygota</taxon>
        <taxon>Coleoptera</taxon>
        <taxon>Polyphaga</taxon>
        <taxon>Scarabaeiformia</taxon>
        <taxon>Scarabaeidae</taxon>
        <taxon>Rutelinae</taxon>
        <taxon>Popillia</taxon>
    </lineage>
</organism>
<dbReference type="CDD" id="cd00190">
    <property type="entry name" value="Tryp_SPc"/>
    <property type="match status" value="1"/>
</dbReference>
<dbReference type="FunFam" id="2.40.10.10:FF:000047">
    <property type="entry name" value="Trypsin eta"/>
    <property type="match status" value="1"/>
</dbReference>
<dbReference type="PROSITE" id="PS00135">
    <property type="entry name" value="TRYPSIN_SER"/>
    <property type="match status" value="1"/>
</dbReference>
<dbReference type="Proteomes" id="UP001458880">
    <property type="component" value="Unassembled WGS sequence"/>
</dbReference>
<keyword evidence="2" id="KW-0964">Secreted</keyword>
<dbReference type="InterPro" id="IPR009003">
    <property type="entry name" value="Peptidase_S1_PA"/>
</dbReference>
<evidence type="ECO:0000256" key="8">
    <source>
        <dbReference type="RuleBase" id="RU363034"/>
    </source>
</evidence>
<dbReference type="GO" id="GO:0004252">
    <property type="term" value="F:serine-type endopeptidase activity"/>
    <property type="evidence" value="ECO:0007669"/>
    <property type="project" value="InterPro"/>
</dbReference>
<evidence type="ECO:0000256" key="7">
    <source>
        <dbReference type="ARBA" id="ARBA00024195"/>
    </source>
</evidence>
<dbReference type="InterPro" id="IPR051487">
    <property type="entry name" value="Ser/Thr_Proteases_Immune/Dev"/>
</dbReference>
<sequence length="277" mass="30359">MQTYINGILLDSRHKHLVHHLKEMETTTLLAVFAIVFPASSIAAVIDLEIASGSPWRIVGGKDAVPEQFPWQVSIRSVYGDSHYCGGSILNSKWILTAAHCVVNTFPWDSYIVVGSITLSSGGDRYNISRIIAHKDYDPNSIKNDVAVLELEEEIEFSPAVQPIKLESELIEEVDCVVSGWGRVETGGARPDILQYIWLKSITFQTCQTHWSSLVGEDEICTLTKAGEGVCHGDSGSPLVADGKQIGIVSWGNPCANGRPDVFTRISSYLGWIEDAI</sequence>
<dbReference type="PROSITE" id="PS50240">
    <property type="entry name" value="TRYPSIN_DOM"/>
    <property type="match status" value="1"/>
</dbReference>
<dbReference type="Gene3D" id="2.40.10.10">
    <property type="entry name" value="Trypsin-like serine proteases"/>
    <property type="match status" value="2"/>
</dbReference>
<dbReference type="GO" id="GO:0005576">
    <property type="term" value="C:extracellular region"/>
    <property type="evidence" value="ECO:0007669"/>
    <property type="project" value="UniProtKB-SubCell"/>
</dbReference>
<comment type="caution">
    <text evidence="10">The sequence shown here is derived from an EMBL/GenBank/DDBJ whole genome shotgun (WGS) entry which is preliminary data.</text>
</comment>